<comment type="similarity">
    <text evidence="3">Belongs to the HARBI1 family.</text>
</comment>
<dbReference type="GO" id="GO:0016787">
    <property type="term" value="F:hydrolase activity"/>
    <property type="evidence" value="ECO:0007669"/>
    <property type="project" value="UniProtKB-KW"/>
</dbReference>
<keyword evidence="7" id="KW-0539">Nucleus</keyword>
<dbReference type="AlphaFoldDB" id="A0AAN7VN93"/>
<dbReference type="InterPro" id="IPR045249">
    <property type="entry name" value="HARBI1-like"/>
</dbReference>
<keyword evidence="6" id="KW-0378">Hydrolase</keyword>
<evidence type="ECO:0000313" key="9">
    <source>
        <dbReference type="EMBL" id="KAK5648159.1"/>
    </source>
</evidence>
<sequence>MECASSSSSSEWEEELETVSALIAGRYFSLNERKVSRRTWVHNINKKREQLGEFYKLVPELRKDPRRFHMYFRMSEEEFNFLHDLIRKAVVFGRHMITPKIKFFSKRILRFLATGNSFRSIAFSYRLGFSTVREIVKQVCEAIWKRLGPIAMPPPTEETWKKSAARFRELWHFPNCISAIDGKHINIQCPINAGSTYFNYKRCNSIVLMALVDADYKFISVDVGSYGRNSDGGIFSHSQMDNGEPQPYVVVGDEAFPLKTYMLRPYRRSHLGNNEPNKIFNYRLSRARRVVENAFGILVARWRCFRRYLEVQPDFVDKIVPEAALLNLDPIRRNNTREAFEVRENFKKYFTSEDGSVAWQLDIVRRGRIQV</sequence>
<dbReference type="EMBL" id="JAVRBK010000002">
    <property type="protein sequence ID" value="KAK5648159.1"/>
    <property type="molecule type" value="Genomic_DNA"/>
</dbReference>
<dbReference type="PANTHER" id="PTHR22930:SF269">
    <property type="entry name" value="NUCLEASE HARBI1-LIKE PROTEIN"/>
    <property type="match status" value="1"/>
</dbReference>
<organism evidence="9 10">
    <name type="scientific">Pyrocoelia pectoralis</name>
    <dbReference type="NCBI Taxonomy" id="417401"/>
    <lineage>
        <taxon>Eukaryota</taxon>
        <taxon>Metazoa</taxon>
        <taxon>Ecdysozoa</taxon>
        <taxon>Arthropoda</taxon>
        <taxon>Hexapoda</taxon>
        <taxon>Insecta</taxon>
        <taxon>Pterygota</taxon>
        <taxon>Neoptera</taxon>
        <taxon>Endopterygota</taxon>
        <taxon>Coleoptera</taxon>
        <taxon>Polyphaga</taxon>
        <taxon>Elateriformia</taxon>
        <taxon>Elateroidea</taxon>
        <taxon>Lampyridae</taxon>
        <taxon>Lampyrinae</taxon>
        <taxon>Pyrocoelia</taxon>
    </lineage>
</organism>
<comment type="caution">
    <text evidence="9">The sequence shown here is derived from an EMBL/GenBank/DDBJ whole genome shotgun (WGS) entry which is preliminary data.</text>
</comment>
<name>A0AAN7VN93_9COLE</name>
<accession>A0AAN7VN93</accession>
<dbReference type="GO" id="GO:0005634">
    <property type="term" value="C:nucleus"/>
    <property type="evidence" value="ECO:0007669"/>
    <property type="project" value="UniProtKB-SubCell"/>
</dbReference>
<protein>
    <recommendedName>
        <fullName evidence="8">DDE Tnp4 domain-containing protein</fullName>
    </recommendedName>
</protein>
<reference evidence="9 10" key="1">
    <citation type="journal article" date="2024" name="Insects">
        <title>An Improved Chromosome-Level Genome Assembly of the Firefly Pyrocoelia pectoralis.</title>
        <authorList>
            <person name="Fu X."/>
            <person name="Meyer-Rochow V.B."/>
            <person name="Ballantyne L."/>
            <person name="Zhu X."/>
        </authorList>
    </citation>
    <scope>NUCLEOTIDE SEQUENCE [LARGE SCALE GENOMIC DNA]</scope>
    <source>
        <strain evidence="9">XCY_ONT2</strain>
    </source>
</reference>
<keyword evidence="10" id="KW-1185">Reference proteome</keyword>
<comment type="cofactor">
    <cofactor evidence="1">
        <name>a divalent metal cation</name>
        <dbReference type="ChEBI" id="CHEBI:60240"/>
    </cofactor>
</comment>
<keyword evidence="4" id="KW-0540">Nuclease</keyword>
<dbReference type="GO" id="GO:0046872">
    <property type="term" value="F:metal ion binding"/>
    <property type="evidence" value="ECO:0007669"/>
    <property type="project" value="UniProtKB-KW"/>
</dbReference>
<evidence type="ECO:0000259" key="8">
    <source>
        <dbReference type="Pfam" id="PF13359"/>
    </source>
</evidence>
<dbReference type="PANTHER" id="PTHR22930">
    <property type="match status" value="1"/>
</dbReference>
<keyword evidence="5" id="KW-0479">Metal-binding</keyword>
<dbReference type="Pfam" id="PF13359">
    <property type="entry name" value="DDE_Tnp_4"/>
    <property type="match status" value="1"/>
</dbReference>
<evidence type="ECO:0000256" key="3">
    <source>
        <dbReference type="ARBA" id="ARBA00006958"/>
    </source>
</evidence>
<dbReference type="InterPro" id="IPR027806">
    <property type="entry name" value="HARBI1_dom"/>
</dbReference>
<evidence type="ECO:0000256" key="6">
    <source>
        <dbReference type="ARBA" id="ARBA00022801"/>
    </source>
</evidence>
<evidence type="ECO:0000256" key="1">
    <source>
        <dbReference type="ARBA" id="ARBA00001968"/>
    </source>
</evidence>
<evidence type="ECO:0000256" key="5">
    <source>
        <dbReference type="ARBA" id="ARBA00022723"/>
    </source>
</evidence>
<proteinExistence type="inferred from homology"/>
<comment type="subcellular location">
    <subcellularLocation>
        <location evidence="2">Nucleus</location>
    </subcellularLocation>
</comment>
<evidence type="ECO:0000256" key="2">
    <source>
        <dbReference type="ARBA" id="ARBA00004123"/>
    </source>
</evidence>
<dbReference type="Proteomes" id="UP001329430">
    <property type="component" value="Chromosome 2"/>
</dbReference>
<feature type="domain" description="DDE Tnp4" evidence="8">
    <location>
        <begin position="180"/>
        <end position="325"/>
    </location>
</feature>
<evidence type="ECO:0000256" key="7">
    <source>
        <dbReference type="ARBA" id="ARBA00023242"/>
    </source>
</evidence>
<dbReference type="GO" id="GO:0004518">
    <property type="term" value="F:nuclease activity"/>
    <property type="evidence" value="ECO:0007669"/>
    <property type="project" value="UniProtKB-KW"/>
</dbReference>
<gene>
    <name evidence="9" type="ORF">RI129_003051</name>
</gene>
<evidence type="ECO:0000313" key="10">
    <source>
        <dbReference type="Proteomes" id="UP001329430"/>
    </source>
</evidence>
<evidence type="ECO:0000256" key="4">
    <source>
        <dbReference type="ARBA" id="ARBA00022722"/>
    </source>
</evidence>